<organism evidence="2 3">
    <name type="scientific">Caerostris extrusa</name>
    <name type="common">Bark spider</name>
    <name type="synonym">Caerostris bankana</name>
    <dbReference type="NCBI Taxonomy" id="172846"/>
    <lineage>
        <taxon>Eukaryota</taxon>
        <taxon>Metazoa</taxon>
        <taxon>Ecdysozoa</taxon>
        <taxon>Arthropoda</taxon>
        <taxon>Chelicerata</taxon>
        <taxon>Arachnida</taxon>
        <taxon>Araneae</taxon>
        <taxon>Araneomorphae</taxon>
        <taxon>Entelegynae</taxon>
        <taxon>Araneoidea</taxon>
        <taxon>Araneidae</taxon>
        <taxon>Caerostris</taxon>
    </lineage>
</organism>
<gene>
    <name evidence="2" type="ORF">CEXT_280131</name>
</gene>
<name>A0AAV4XTV6_CAEEX</name>
<evidence type="ECO:0000256" key="1">
    <source>
        <dbReference type="SAM" id="SignalP"/>
    </source>
</evidence>
<dbReference type="Proteomes" id="UP001054945">
    <property type="component" value="Unassembled WGS sequence"/>
</dbReference>
<sequence>MTTQEMTFLHLFLSLFLPVLVCQKFANPFPRRTWAPVLWSSGIINSLAYKGRGRGGKVSNLRVMGISFADRISGGCFPDFPPMRHDNSDGYR</sequence>
<accession>A0AAV4XTV6</accession>
<feature type="signal peptide" evidence="1">
    <location>
        <begin position="1"/>
        <end position="22"/>
    </location>
</feature>
<keyword evidence="3" id="KW-1185">Reference proteome</keyword>
<evidence type="ECO:0000313" key="3">
    <source>
        <dbReference type="Proteomes" id="UP001054945"/>
    </source>
</evidence>
<protein>
    <recommendedName>
        <fullName evidence="4">Secreted protein</fullName>
    </recommendedName>
</protein>
<comment type="caution">
    <text evidence="2">The sequence shown here is derived from an EMBL/GenBank/DDBJ whole genome shotgun (WGS) entry which is preliminary data.</text>
</comment>
<dbReference type="EMBL" id="BPLR01018148">
    <property type="protein sequence ID" value="GIY97294.1"/>
    <property type="molecule type" value="Genomic_DNA"/>
</dbReference>
<feature type="chain" id="PRO_5043472858" description="Secreted protein" evidence="1">
    <location>
        <begin position="23"/>
        <end position="92"/>
    </location>
</feature>
<reference evidence="2 3" key="1">
    <citation type="submission" date="2021-06" db="EMBL/GenBank/DDBJ databases">
        <title>Caerostris extrusa draft genome.</title>
        <authorList>
            <person name="Kono N."/>
            <person name="Arakawa K."/>
        </authorList>
    </citation>
    <scope>NUCLEOTIDE SEQUENCE [LARGE SCALE GENOMIC DNA]</scope>
</reference>
<evidence type="ECO:0008006" key="4">
    <source>
        <dbReference type="Google" id="ProtNLM"/>
    </source>
</evidence>
<keyword evidence="1" id="KW-0732">Signal</keyword>
<dbReference type="AlphaFoldDB" id="A0AAV4XTV6"/>
<proteinExistence type="predicted"/>
<evidence type="ECO:0000313" key="2">
    <source>
        <dbReference type="EMBL" id="GIY97294.1"/>
    </source>
</evidence>